<feature type="signal peptide" evidence="1">
    <location>
        <begin position="1"/>
        <end position="23"/>
    </location>
</feature>
<name>A0A917FL22_9GAMM</name>
<evidence type="ECO:0000256" key="1">
    <source>
        <dbReference type="SAM" id="SignalP"/>
    </source>
</evidence>
<evidence type="ECO:0000313" key="3">
    <source>
        <dbReference type="Proteomes" id="UP000605253"/>
    </source>
</evidence>
<protein>
    <recommendedName>
        <fullName evidence="4">Secreted protein</fullName>
    </recommendedName>
</protein>
<reference evidence="2" key="2">
    <citation type="submission" date="2020-09" db="EMBL/GenBank/DDBJ databases">
        <authorList>
            <person name="Sun Q."/>
            <person name="Zhou Y."/>
        </authorList>
    </citation>
    <scope>NUCLEOTIDE SEQUENCE</scope>
    <source>
        <strain evidence="2">CGMCC 1.12181</strain>
    </source>
</reference>
<dbReference type="Proteomes" id="UP000605253">
    <property type="component" value="Unassembled WGS sequence"/>
</dbReference>
<evidence type="ECO:0008006" key="4">
    <source>
        <dbReference type="Google" id="ProtNLM"/>
    </source>
</evidence>
<reference evidence="2" key="1">
    <citation type="journal article" date="2014" name="Int. J. Syst. Evol. Microbiol.">
        <title>Complete genome sequence of Corynebacterium casei LMG S-19264T (=DSM 44701T), isolated from a smear-ripened cheese.</title>
        <authorList>
            <consortium name="US DOE Joint Genome Institute (JGI-PGF)"/>
            <person name="Walter F."/>
            <person name="Albersmeier A."/>
            <person name="Kalinowski J."/>
            <person name="Ruckert C."/>
        </authorList>
    </citation>
    <scope>NUCLEOTIDE SEQUENCE</scope>
    <source>
        <strain evidence="2">CGMCC 1.12181</strain>
    </source>
</reference>
<dbReference type="AlphaFoldDB" id="A0A917FL22"/>
<comment type="caution">
    <text evidence="2">The sequence shown here is derived from an EMBL/GenBank/DDBJ whole genome shotgun (WGS) entry which is preliminary data.</text>
</comment>
<gene>
    <name evidence="2" type="ORF">GCM10011365_07790</name>
</gene>
<feature type="chain" id="PRO_5037111160" description="Secreted protein" evidence="1">
    <location>
        <begin position="24"/>
        <end position="183"/>
    </location>
</feature>
<dbReference type="EMBL" id="BMEO01000002">
    <property type="protein sequence ID" value="GGF89022.1"/>
    <property type="molecule type" value="Genomic_DNA"/>
</dbReference>
<proteinExistence type="predicted"/>
<accession>A0A917FL22</accession>
<keyword evidence="3" id="KW-1185">Reference proteome</keyword>
<keyword evidence="1" id="KW-0732">Signal</keyword>
<organism evidence="2 3">
    <name type="scientific">Marinicella pacifica</name>
    <dbReference type="NCBI Taxonomy" id="1171543"/>
    <lineage>
        <taxon>Bacteria</taxon>
        <taxon>Pseudomonadati</taxon>
        <taxon>Pseudomonadota</taxon>
        <taxon>Gammaproteobacteria</taxon>
        <taxon>Lysobacterales</taxon>
        <taxon>Marinicellaceae</taxon>
        <taxon>Marinicella</taxon>
    </lineage>
</organism>
<dbReference type="RefSeq" id="WP_188364362.1">
    <property type="nucleotide sequence ID" value="NZ_BAABJF010000032.1"/>
</dbReference>
<sequence>MMSKLCTFSVLISALLLSFGIQAGESSEANNSQAFFNNMKELCGEVFTGASTYPDDPDHDFAGKKLVADFADCSDTEIRIKFAVGEDHSRTWVITKSDKGLLLKHDHRHADGTPDEVTNYGGWANQAGSAYQQYFEADEETATLIPEASTNVWMLSYDPETKVLTYDLKRHKEPRYQAQLTPQ</sequence>
<evidence type="ECO:0000313" key="2">
    <source>
        <dbReference type="EMBL" id="GGF89022.1"/>
    </source>
</evidence>